<keyword evidence="1" id="KW-1133">Transmembrane helix</keyword>
<keyword evidence="1" id="KW-0812">Transmembrane</keyword>
<geneLocation type="plasmid" evidence="2 3">
    <name>pMGMM8_4</name>
</geneLocation>
<evidence type="ECO:0000313" key="3">
    <source>
        <dbReference type="Proteomes" id="UP001230933"/>
    </source>
</evidence>
<dbReference type="Proteomes" id="UP001230933">
    <property type="component" value="Plasmid pMGMM8_4"/>
</dbReference>
<protein>
    <submittedName>
        <fullName evidence="2">Uncharacterized protein</fullName>
    </submittedName>
</protein>
<keyword evidence="2" id="KW-0614">Plasmid</keyword>
<dbReference type="AlphaFoldDB" id="A0AAX3ZZG9"/>
<reference evidence="2" key="1">
    <citation type="submission" date="2023-08" db="EMBL/GenBank/DDBJ databases">
        <title>Isolation and Characterization of Rhodococcus erythropolis MGMM8.</title>
        <authorList>
            <person name="Diabankana R.G.C."/>
            <person name="Afordoanyi D.M."/>
            <person name="Validov S.Z."/>
        </authorList>
    </citation>
    <scope>NUCLEOTIDE SEQUENCE</scope>
    <source>
        <strain evidence="2">MGMM8</strain>
        <plasmid evidence="2">pMGMM8_4</plasmid>
    </source>
</reference>
<organism evidence="2 3">
    <name type="scientific">Rhodococcus erythropolis</name>
    <name type="common">Arthrobacter picolinophilus</name>
    <dbReference type="NCBI Taxonomy" id="1833"/>
    <lineage>
        <taxon>Bacteria</taxon>
        <taxon>Bacillati</taxon>
        <taxon>Actinomycetota</taxon>
        <taxon>Actinomycetes</taxon>
        <taxon>Mycobacteriales</taxon>
        <taxon>Nocardiaceae</taxon>
        <taxon>Rhodococcus</taxon>
        <taxon>Rhodococcus erythropolis group</taxon>
    </lineage>
</organism>
<dbReference type="RefSeq" id="WP_308372678.1">
    <property type="nucleotide sequence ID" value="NZ_CP133194.1"/>
</dbReference>
<evidence type="ECO:0000313" key="2">
    <source>
        <dbReference type="EMBL" id="WMN02170.1"/>
    </source>
</evidence>
<proteinExistence type="predicted"/>
<dbReference type="EMBL" id="CP133194">
    <property type="protein sequence ID" value="WMN02170.1"/>
    <property type="molecule type" value="Genomic_DNA"/>
</dbReference>
<keyword evidence="1" id="KW-0472">Membrane</keyword>
<name>A0AAX3ZZG9_RHOER</name>
<gene>
    <name evidence="2" type="ORF">QIE55_33500</name>
</gene>
<evidence type="ECO:0000256" key="1">
    <source>
        <dbReference type="SAM" id="Phobius"/>
    </source>
</evidence>
<sequence length="72" mass="7588">MTTEKDTSKPGWKAHSVVALISVAVGIVFLTGGATISIIAGTSLLGLGIYHFVVALRLRRDLNPPTDETGRP</sequence>
<accession>A0AAX3ZZG9</accession>
<feature type="transmembrane region" description="Helical" evidence="1">
    <location>
        <begin position="36"/>
        <end position="56"/>
    </location>
</feature>